<dbReference type="AlphaFoldDB" id="A0A401LF51"/>
<reference evidence="2 3" key="1">
    <citation type="submission" date="2018-10" db="EMBL/GenBank/DDBJ databases">
        <title>Draft Genome Sequence of Anaerotignum sp. KCTC 15736.</title>
        <authorList>
            <person name="Choi S.H."/>
            <person name="Kim J.S."/>
            <person name="Kang S.W."/>
            <person name="Lee J.S."/>
            <person name="Park S.H."/>
        </authorList>
    </citation>
    <scope>NUCLEOTIDE SEQUENCE [LARGE SCALE GENOMIC DNA]</scope>
    <source>
        <strain evidence="2 3">KCTC 15736</strain>
    </source>
</reference>
<evidence type="ECO:0000313" key="2">
    <source>
        <dbReference type="EMBL" id="GCB29995.1"/>
    </source>
</evidence>
<dbReference type="Proteomes" id="UP000287361">
    <property type="component" value="Unassembled WGS sequence"/>
</dbReference>
<feature type="domain" description="Apea-like HEPN" evidence="1">
    <location>
        <begin position="155"/>
        <end position="280"/>
    </location>
</feature>
<protein>
    <recommendedName>
        <fullName evidence="1">Apea-like HEPN domain-containing protein</fullName>
    </recommendedName>
</protein>
<name>A0A401LF51_9FIRM</name>
<dbReference type="Pfam" id="PF18739">
    <property type="entry name" value="HEPN_Apea"/>
    <property type="match status" value="1"/>
</dbReference>
<keyword evidence="3" id="KW-1185">Reference proteome</keyword>
<gene>
    <name evidence="2" type="ORF">KGMB03357_16560</name>
</gene>
<proteinExistence type="predicted"/>
<sequence>MSLEWRGINSTQICFEKSCFSFKKDHVTYAIEIAVIGNEKKISISVDTPTTFEKIYHYLGDIRRYEYLVDGAFYCMKKCKTDGIDVTNSITDVELPYFFSEKYKHKIPLELTDKEYKRYFLKWLKLQSSLGIINQVALFANCLNGLTADVRISMLAECFEAFGKRLEKEKKIIVKSENNTTRTVQCENCKEKFELSIRGKKSFACYMTALIETYGKTIFSREYRRRKTLIQKIVKTRNKVFHVNAKQNGVLDGAQCGFYAIKLEWMFRYIIWLEMGFPKDKLDVVIKKEIKKFESQFPNLIY</sequence>
<dbReference type="InterPro" id="IPR041229">
    <property type="entry name" value="HEPN_Apea"/>
</dbReference>
<evidence type="ECO:0000259" key="1">
    <source>
        <dbReference type="Pfam" id="PF18739"/>
    </source>
</evidence>
<organism evidence="2 3">
    <name type="scientific">Anaerotignum faecicola</name>
    <dbReference type="NCBI Taxonomy" id="2358141"/>
    <lineage>
        <taxon>Bacteria</taxon>
        <taxon>Bacillati</taxon>
        <taxon>Bacillota</taxon>
        <taxon>Clostridia</taxon>
        <taxon>Lachnospirales</taxon>
        <taxon>Anaerotignaceae</taxon>
        <taxon>Anaerotignum</taxon>
    </lineage>
</organism>
<accession>A0A401LF51</accession>
<comment type="caution">
    <text evidence="2">The sequence shown here is derived from an EMBL/GenBank/DDBJ whole genome shotgun (WGS) entry which is preliminary data.</text>
</comment>
<evidence type="ECO:0000313" key="3">
    <source>
        <dbReference type="Proteomes" id="UP000287361"/>
    </source>
</evidence>
<dbReference type="EMBL" id="BHVZ01000004">
    <property type="protein sequence ID" value="GCB29995.1"/>
    <property type="molecule type" value="Genomic_DNA"/>
</dbReference>